<evidence type="ECO:0000256" key="13">
    <source>
        <dbReference type="RuleBase" id="RU000578"/>
    </source>
</evidence>
<dbReference type="EMBL" id="DVOT01000210">
    <property type="protein sequence ID" value="HIV28588.1"/>
    <property type="molecule type" value="Genomic_DNA"/>
</dbReference>
<feature type="binding site" evidence="12">
    <location>
        <begin position="30"/>
        <end position="37"/>
    </location>
    <ligand>
        <name>ATP</name>
        <dbReference type="ChEBI" id="CHEBI:30616"/>
    </ligand>
</feature>
<evidence type="ECO:0000256" key="11">
    <source>
        <dbReference type="ARBA" id="ARBA00023236"/>
    </source>
</evidence>
<dbReference type="PROSITE" id="PS00618">
    <property type="entry name" value="RECF_2"/>
    <property type="match status" value="1"/>
</dbReference>
<evidence type="ECO:0000256" key="9">
    <source>
        <dbReference type="ARBA" id="ARBA00023125"/>
    </source>
</evidence>
<evidence type="ECO:0000313" key="15">
    <source>
        <dbReference type="EMBL" id="HIV28588.1"/>
    </source>
</evidence>
<evidence type="ECO:0000256" key="1">
    <source>
        <dbReference type="ARBA" id="ARBA00004496"/>
    </source>
</evidence>
<keyword evidence="4 12" id="KW-0963">Cytoplasm</keyword>
<dbReference type="GO" id="GO:0006260">
    <property type="term" value="P:DNA replication"/>
    <property type="evidence" value="ECO:0007669"/>
    <property type="project" value="UniProtKB-UniRule"/>
</dbReference>
<comment type="function">
    <text evidence="12 13">The RecF protein is involved in DNA metabolism; it is required for DNA replication and normal SOS inducibility. RecF binds preferentially to single-stranded, linear DNA. It also seems to bind ATP.</text>
</comment>
<evidence type="ECO:0000256" key="7">
    <source>
        <dbReference type="ARBA" id="ARBA00022763"/>
    </source>
</evidence>
<evidence type="ECO:0000256" key="8">
    <source>
        <dbReference type="ARBA" id="ARBA00022840"/>
    </source>
</evidence>
<protein>
    <recommendedName>
        <fullName evidence="3 12">DNA replication and repair protein RecF</fullName>
    </recommendedName>
</protein>
<dbReference type="PANTHER" id="PTHR32182">
    <property type="entry name" value="DNA REPLICATION AND REPAIR PROTEIN RECF"/>
    <property type="match status" value="1"/>
</dbReference>
<dbReference type="InterPro" id="IPR018078">
    <property type="entry name" value="DNA-binding_RecF_CS"/>
</dbReference>
<dbReference type="NCBIfam" id="TIGR00611">
    <property type="entry name" value="recf"/>
    <property type="match status" value="1"/>
</dbReference>
<dbReference type="GO" id="GO:0009432">
    <property type="term" value="P:SOS response"/>
    <property type="evidence" value="ECO:0007669"/>
    <property type="project" value="UniProtKB-UniRule"/>
</dbReference>
<evidence type="ECO:0000256" key="3">
    <source>
        <dbReference type="ARBA" id="ARBA00020170"/>
    </source>
</evidence>
<dbReference type="GO" id="GO:0006302">
    <property type="term" value="P:double-strand break repair"/>
    <property type="evidence" value="ECO:0007669"/>
    <property type="project" value="TreeGrafter"/>
</dbReference>
<dbReference type="GO" id="GO:0005737">
    <property type="term" value="C:cytoplasm"/>
    <property type="evidence" value="ECO:0007669"/>
    <property type="project" value="UniProtKB-SubCell"/>
</dbReference>
<keyword evidence="6 12" id="KW-0547">Nucleotide-binding</keyword>
<keyword evidence="7 12" id="KW-0227">DNA damage</keyword>
<keyword evidence="10 12" id="KW-0234">DNA repair</keyword>
<evidence type="ECO:0000256" key="4">
    <source>
        <dbReference type="ARBA" id="ARBA00022490"/>
    </source>
</evidence>
<dbReference type="InterPro" id="IPR001238">
    <property type="entry name" value="DNA-binding_RecF"/>
</dbReference>
<accession>A0A9D1TDV2</accession>
<gene>
    <name evidence="12 15" type="primary">recF</name>
    <name evidence="15" type="ORF">IAA64_11490</name>
</gene>
<dbReference type="PANTHER" id="PTHR32182:SF0">
    <property type="entry name" value="DNA REPLICATION AND REPAIR PROTEIN RECF"/>
    <property type="match status" value="1"/>
</dbReference>
<evidence type="ECO:0000256" key="2">
    <source>
        <dbReference type="ARBA" id="ARBA00008016"/>
    </source>
</evidence>
<dbReference type="GO" id="GO:0000731">
    <property type="term" value="P:DNA synthesis involved in DNA repair"/>
    <property type="evidence" value="ECO:0007669"/>
    <property type="project" value="TreeGrafter"/>
</dbReference>
<evidence type="ECO:0000313" key="16">
    <source>
        <dbReference type="Proteomes" id="UP000886884"/>
    </source>
</evidence>
<name>A0A9D1TDV2_9FIRM</name>
<comment type="subcellular location">
    <subcellularLocation>
        <location evidence="1 12 13">Cytoplasm</location>
    </subcellularLocation>
</comment>
<keyword evidence="5 12" id="KW-0235">DNA replication</keyword>
<sequence length="359" mass="39626">MIVRRLTVQNYRNIASADIVPDAGVTVFAGDNAQGKTNLLEAIYLCCTGRSHRTARERELIRSGENVARVCVRADSRLGERTVEIALSTSERRRVKVDGAPIAKSGELMGCVTGVLFAPEGLRIVQDGPAERRRFIDMELSQLKPSYYYALQRYARALKQRGELLRAGAQGELLDAWDGQLVSAGREIIAARRDYIARLSAYASEIHASISGKREALDVQYAPSTEEERFADQLFAARESDLRRMITSVGPHRDDLRLLIGGEDARAFGSQGQQRTAAISLKLSELHVMRDETGEWPVLLLDDVMSELDPARREQLIRRLEGVQVVLTCTDASDLAGAPIAKLYAIRAGEARCVEGASQ</sequence>
<evidence type="ECO:0000256" key="10">
    <source>
        <dbReference type="ARBA" id="ARBA00023204"/>
    </source>
</evidence>
<dbReference type="Gene3D" id="1.20.1050.90">
    <property type="entry name" value="RecF/RecN/SMC, N-terminal domain"/>
    <property type="match status" value="1"/>
</dbReference>
<dbReference type="GO" id="GO:0003697">
    <property type="term" value="F:single-stranded DNA binding"/>
    <property type="evidence" value="ECO:0007669"/>
    <property type="project" value="UniProtKB-UniRule"/>
</dbReference>
<dbReference type="GO" id="GO:0005524">
    <property type="term" value="F:ATP binding"/>
    <property type="evidence" value="ECO:0007669"/>
    <property type="project" value="UniProtKB-UniRule"/>
</dbReference>
<evidence type="ECO:0000256" key="6">
    <source>
        <dbReference type="ARBA" id="ARBA00022741"/>
    </source>
</evidence>
<reference evidence="15" key="1">
    <citation type="submission" date="2020-10" db="EMBL/GenBank/DDBJ databases">
        <authorList>
            <person name="Gilroy R."/>
        </authorList>
    </citation>
    <scope>NUCLEOTIDE SEQUENCE</scope>
    <source>
        <strain evidence="15">CHK183-6373</strain>
    </source>
</reference>
<dbReference type="AlphaFoldDB" id="A0A9D1TDV2"/>
<dbReference type="HAMAP" id="MF_00365">
    <property type="entry name" value="RecF"/>
    <property type="match status" value="1"/>
</dbReference>
<organism evidence="15 16">
    <name type="scientific">Candidatus Ornithocaccomicrobium faecavium</name>
    <dbReference type="NCBI Taxonomy" id="2840890"/>
    <lineage>
        <taxon>Bacteria</taxon>
        <taxon>Bacillati</taxon>
        <taxon>Bacillota</taxon>
        <taxon>Clostridia</taxon>
        <taxon>Candidatus Ornithocaccomicrobium</taxon>
    </lineage>
</organism>
<dbReference type="Proteomes" id="UP000886884">
    <property type="component" value="Unassembled WGS sequence"/>
</dbReference>
<keyword evidence="9 12" id="KW-0238">DNA-binding</keyword>
<evidence type="ECO:0000256" key="5">
    <source>
        <dbReference type="ARBA" id="ARBA00022705"/>
    </source>
</evidence>
<comment type="caution">
    <text evidence="15">The sequence shown here is derived from an EMBL/GenBank/DDBJ whole genome shotgun (WGS) entry which is preliminary data.</text>
</comment>
<evidence type="ECO:0000259" key="14">
    <source>
        <dbReference type="Pfam" id="PF02463"/>
    </source>
</evidence>
<proteinExistence type="inferred from homology"/>
<feature type="domain" description="RecF/RecN/SMC N-terminal" evidence="14">
    <location>
        <begin position="3"/>
        <end position="336"/>
    </location>
</feature>
<dbReference type="InterPro" id="IPR042174">
    <property type="entry name" value="RecF_2"/>
</dbReference>
<keyword evidence="8 12" id="KW-0067">ATP-binding</keyword>
<comment type="similarity">
    <text evidence="2 12 13">Belongs to the RecF family.</text>
</comment>
<dbReference type="PROSITE" id="PS00617">
    <property type="entry name" value="RECF_1"/>
    <property type="match status" value="1"/>
</dbReference>
<dbReference type="Pfam" id="PF02463">
    <property type="entry name" value="SMC_N"/>
    <property type="match status" value="1"/>
</dbReference>
<dbReference type="Gene3D" id="3.40.50.300">
    <property type="entry name" value="P-loop containing nucleotide triphosphate hydrolases"/>
    <property type="match status" value="1"/>
</dbReference>
<dbReference type="InterPro" id="IPR003395">
    <property type="entry name" value="RecF/RecN/SMC_N"/>
</dbReference>
<evidence type="ECO:0000256" key="12">
    <source>
        <dbReference type="HAMAP-Rule" id="MF_00365"/>
    </source>
</evidence>
<keyword evidence="11 12" id="KW-0742">SOS response</keyword>
<dbReference type="SUPFAM" id="SSF52540">
    <property type="entry name" value="P-loop containing nucleoside triphosphate hydrolases"/>
    <property type="match status" value="1"/>
</dbReference>
<dbReference type="InterPro" id="IPR027417">
    <property type="entry name" value="P-loop_NTPase"/>
</dbReference>
<reference evidence="15" key="2">
    <citation type="journal article" date="2021" name="PeerJ">
        <title>Extensive microbial diversity within the chicken gut microbiome revealed by metagenomics and culture.</title>
        <authorList>
            <person name="Gilroy R."/>
            <person name="Ravi A."/>
            <person name="Getino M."/>
            <person name="Pursley I."/>
            <person name="Horton D.L."/>
            <person name="Alikhan N.F."/>
            <person name="Baker D."/>
            <person name="Gharbi K."/>
            <person name="Hall N."/>
            <person name="Watson M."/>
            <person name="Adriaenssens E.M."/>
            <person name="Foster-Nyarko E."/>
            <person name="Jarju S."/>
            <person name="Secka A."/>
            <person name="Antonio M."/>
            <person name="Oren A."/>
            <person name="Chaudhuri R.R."/>
            <person name="La Ragione R."/>
            <person name="Hildebrand F."/>
            <person name="Pallen M.J."/>
        </authorList>
    </citation>
    <scope>NUCLEOTIDE SEQUENCE</scope>
    <source>
        <strain evidence="15">CHK183-6373</strain>
    </source>
</reference>